<dbReference type="PANTHER" id="PTHR48449">
    <property type="entry name" value="DUF1985 DOMAIN-CONTAINING PROTEIN"/>
    <property type="match status" value="1"/>
</dbReference>
<keyword evidence="2" id="KW-1185">Reference proteome</keyword>
<accession>A0A9R1VTP3</accession>
<sequence>MIYGPEEFCLITRFNFGLYAKMIRKKVSKKVSSSKRCLLREHLVPNQTSSSVKISDLKSFILNQPFLAATDDDIEFTYDDLEDMWNEINKYLSLPEPCQSFKYSVSGFTTPFREQRYTSDEALECIKKLKWVDAKKIFYVTKEGRRPRHRMAPSDEDIKYSFYMSCQEYVYSEPPSVPPPLTISARVGQSENSSLEDLANPLIALEQLVYLNRQRTEVNMEEVNEENLWNNINFDELEKFQTN</sequence>
<protein>
    <submittedName>
        <fullName evidence="1">Uncharacterized protein</fullName>
    </submittedName>
</protein>
<evidence type="ECO:0000313" key="2">
    <source>
        <dbReference type="Proteomes" id="UP000235145"/>
    </source>
</evidence>
<gene>
    <name evidence="1" type="ORF">LSAT_V11C400220090</name>
</gene>
<dbReference type="EMBL" id="NBSK02000004">
    <property type="protein sequence ID" value="KAJ0210401.1"/>
    <property type="molecule type" value="Genomic_DNA"/>
</dbReference>
<comment type="caution">
    <text evidence="1">The sequence shown here is derived from an EMBL/GenBank/DDBJ whole genome shotgun (WGS) entry which is preliminary data.</text>
</comment>
<organism evidence="1 2">
    <name type="scientific">Lactuca sativa</name>
    <name type="common">Garden lettuce</name>
    <dbReference type="NCBI Taxonomy" id="4236"/>
    <lineage>
        <taxon>Eukaryota</taxon>
        <taxon>Viridiplantae</taxon>
        <taxon>Streptophyta</taxon>
        <taxon>Embryophyta</taxon>
        <taxon>Tracheophyta</taxon>
        <taxon>Spermatophyta</taxon>
        <taxon>Magnoliopsida</taxon>
        <taxon>eudicotyledons</taxon>
        <taxon>Gunneridae</taxon>
        <taxon>Pentapetalae</taxon>
        <taxon>asterids</taxon>
        <taxon>campanulids</taxon>
        <taxon>Asterales</taxon>
        <taxon>Asteraceae</taxon>
        <taxon>Cichorioideae</taxon>
        <taxon>Cichorieae</taxon>
        <taxon>Lactucinae</taxon>
        <taxon>Lactuca</taxon>
    </lineage>
</organism>
<reference evidence="1 2" key="1">
    <citation type="journal article" date="2017" name="Nat. Commun.">
        <title>Genome assembly with in vitro proximity ligation data and whole-genome triplication in lettuce.</title>
        <authorList>
            <person name="Reyes-Chin-Wo S."/>
            <person name="Wang Z."/>
            <person name="Yang X."/>
            <person name="Kozik A."/>
            <person name="Arikit S."/>
            <person name="Song C."/>
            <person name="Xia L."/>
            <person name="Froenicke L."/>
            <person name="Lavelle D.O."/>
            <person name="Truco M.J."/>
            <person name="Xia R."/>
            <person name="Zhu S."/>
            <person name="Xu C."/>
            <person name="Xu H."/>
            <person name="Xu X."/>
            <person name="Cox K."/>
            <person name="Korf I."/>
            <person name="Meyers B.C."/>
            <person name="Michelmore R.W."/>
        </authorList>
    </citation>
    <scope>NUCLEOTIDE SEQUENCE [LARGE SCALE GENOMIC DNA]</scope>
    <source>
        <strain evidence="2">cv. Salinas</strain>
        <tissue evidence="1">Seedlings</tissue>
    </source>
</reference>
<name>A0A9R1VTP3_LACSA</name>
<dbReference type="PANTHER" id="PTHR48449:SF1">
    <property type="entry name" value="DUF1985 DOMAIN-CONTAINING PROTEIN"/>
    <property type="match status" value="1"/>
</dbReference>
<evidence type="ECO:0000313" key="1">
    <source>
        <dbReference type="EMBL" id="KAJ0210401.1"/>
    </source>
</evidence>
<dbReference type="Proteomes" id="UP000235145">
    <property type="component" value="Unassembled WGS sequence"/>
</dbReference>
<proteinExistence type="predicted"/>
<dbReference type="AlphaFoldDB" id="A0A9R1VTP3"/>